<dbReference type="RefSeq" id="WP_169707227.1">
    <property type="nucleotide sequence ID" value="NZ_CP051651.1"/>
</dbReference>
<dbReference type="PROSITE" id="PS00094">
    <property type="entry name" value="C5_MTASE_1"/>
    <property type="match status" value="1"/>
</dbReference>
<proteinExistence type="inferred from homology"/>
<evidence type="ECO:0000313" key="9">
    <source>
        <dbReference type="EMBL" id="QJD69058.1"/>
    </source>
</evidence>
<keyword evidence="2 6" id="KW-0808">Transferase</keyword>
<evidence type="ECO:0000256" key="8">
    <source>
        <dbReference type="RuleBase" id="RU000417"/>
    </source>
</evidence>
<accession>A0A7Z2ZIA7</accession>
<evidence type="ECO:0000256" key="3">
    <source>
        <dbReference type="ARBA" id="ARBA00022691"/>
    </source>
</evidence>
<dbReference type="GO" id="GO:0003677">
    <property type="term" value="F:DNA binding"/>
    <property type="evidence" value="ECO:0007669"/>
    <property type="project" value="TreeGrafter"/>
</dbReference>
<dbReference type="NCBIfam" id="TIGR00675">
    <property type="entry name" value="dcm"/>
    <property type="match status" value="1"/>
</dbReference>
<evidence type="ECO:0000256" key="5">
    <source>
        <dbReference type="ARBA" id="ARBA00047422"/>
    </source>
</evidence>
<dbReference type="GO" id="GO:0003886">
    <property type="term" value="F:DNA (cytosine-5-)-methyltransferase activity"/>
    <property type="evidence" value="ECO:0007669"/>
    <property type="project" value="UniProtKB-EC"/>
</dbReference>
<dbReference type="GO" id="GO:0009307">
    <property type="term" value="P:DNA restriction-modification system"/>
    <property type="evidence" value="ECO:0007669"/>
    <property type="project" value="UniProtKB-KW"/>
</dbReference>
<evidence type="ECO:0000256" key="6">
    <source>
        <dbReference type="PROSITE-ProRule" id="PRU01016"/>
    </source>
</evidence>
<dbReference type="Proteomes" id="UP000503498">
    <property type="component" value="Chromosome"/>
</dbReference>
<dbReference type="InterPro" id="IPR050390">
    <property type="entry name" value="C5-Methyltransferase"/>
</dbReference>
<reference evidence="9 10" key="1">
    <citation type="submission" date="2020-04" db="EMBL/GenBank/DDBJ databases">
        <title>Genome-Wide Identification of 5-Methylcytosine Sites in Bacterial Genomes By High-Throughput Sequencing of MspJI Restriction Fragments.</title>
        <authorList>
            <person name="Wu V."/>
        </authorList>
    </citation>
    <scope>NUCLEOTIDE SEQUENCE [LARGE SCALE GENOMIC DNA]</scope>
    <source>
        <strain evidence="9 10">NEB122</strain>
    </source>
</reference>
<evidence type="ECO:0000313" key="10">
    <source>
        <dbReference type="Proteomes" id="UP000503498"/>
    </source>
</evidence>
<dbReference type="GO" id="GO:0044027">
    <property type="term" value="P:negative regulation of gene expression via chromosomal CpG island methylation"/>
    <property type="evidence" value="ECO:0007669"/>
    <property type="project" value="TreeGrafter"/>
</dbReference>
<dbReference type="InterPro" id="IPR001525">
    <property type="entry name" value="C5_MeTfrase"/>
</dbReference>
<dbReference type="PRINTS" id="PR00105">
    <property type="entry name" value="C5METTRFRASE"/>
</dbReference>
<keyword evidence="3 6" id="KW-0949">S-adenosyl-L-methionine</keyword>
<dbReference type="SUPFAM" id="SSF53335">
    <property type="entry name" value="S-adenosyl-L-methionine-dependent methyltransferases"/>
    <property type="match status" value="1"/>
</dbReference>
<keyword evidence="4" id="KW-0680">Restriction system</keyword>
<dbReference type="PANTHER" id="PTHR10629">
    <property type="entry name" value="CYTOSINE-SPECIFIC METHYLTRANSFERASE"/>
    <property type="match status" value="1"/>
</dbReference>
<dbReference type="PANTHER" id="PTHR10629:SF52">
    <property type="entry name" value="DNA (CYTOSINE-5)-METHYLTRANSFERASE 1"/>
    <property type="match status" value="1"/>
</dbReference>
<dbReference type="AlphaFoldDB" id="A0A7Z2ZIA7"/>
<dbReference type="Gene3D" id="3.90.120.10">
    <property type="entry name" value="DNA Methylase, subunit A, domain 2"/>
    <property type="match status" value="1"/>
</dbReference>
<evidence type="ECO:0000256" key="2">
    <source>
        <dbReference type="ARBA" id="ARBA00022679"/>
    </source>
</evidence>
<gene>
    <name evidence="9" type="ORF">HG421_16040</name>
</gene>
<evidence type="ECO:0000256" key="1">
    <source>
        <dbReference type="ARBA" id="ARBA00022603"/>
    </source>
</evidence>
<dbReference type="EMBL" id="CP051651">
    <property type="protein sequence ID" value="QJD69058.1"/>
    <property type="molecule type" value="Genomic_DNA"/>
</dbReference>
<comment type="similarity">
    <text evidence="6 7">Belongs to the class I-like SAM-binding methyltransferase superfamily. C5-methyltransferase family.</text>
</comment>
<dbReference type="InterPro" id="IPR029063">
    <property type="entry name" value="SAM-dependent_MTases_sf"/>
</dbReference>
<dbReference type="PROSITE" id="PS51257">
    <property type="entry name" value="PROKAR_LIPOPROTEIN"/>
    <property type="match status" value="1"/>
</dbReference>
<dbReference type="Pfam" id="PF00145">
    <property type="entry name" value="DNA_methylase"/>
    <property type="match status" value="1"/>
</dbReference>
<dbReference type="GO" id="GO:0032259">
    <property type="term" value="P:methylation"/>
    <property type="evidence" value="ECO:0007669"/>
    <property type="project" value="UniProtKB-KW"/>
</dbReference>
<comment type="catalytic activity">
    <reaction evidence="5 8">
        <text>a 2'-deoxycytidine in DNA + S-adenosyl-L-methionine = a 5-methyl-2'-deoxycytidine in DNA + S-adenosyl-L-homocysteine + H(+)</text>
        <dbReference type="Rhea" id="RHEA:13681"/>
        <dbReference type="Rhea" id="RHEA-COMP:11369"/>
        <dbReference type="Rhea" id="RHEA-COMP:11370"/>
        <dbReference type="ChEBI" id="CHEBI:15378"/>
        <dbReference type="ChEBI" id="CHEBI:57856"/>
        <dbReference type="ChEBI" id="CHEBI:59789"/>
        <dbReference type="ChEBI" id="CHEBI:85452"/>
        <dbReference type="ChEBI" id="CHEBI:85454"/>
        <dbReference type="EC" id="2.1.1.37"/>
    </reaction>
</comment>
<evidence type="ECO:0000256" key="4">
    <source>
        <dbReference type="ARBA" id="ARBA00022747"/>
    </source>
</evidence>
<feature type="active site" evidence="6">
    <location>
        <position position="86"/>
    </location>
</feature>
<organism evidence="9 10">
    <name type="scientific">Xanthomonas campestris pv. badrii</name>
    <dbReference type="NCBI Taxonomy" id="149696"/>
    <lineage>
        <taxon>Bacteria</taxon>
        <taxon>Pseudomonadati</taxon>
        <taxon>Pseudomonadota</taxon>
        <taxon>Gammaproteobacteria</taxon>
        <taxon>Lysobacterales</taxon>
        <taxon>Lysobacteraceae</taxon>
        <taxon>Xanthomonas</taxon>
    </lineage>
</organism>
<dbReference type="PROSITE" id="PS51679">
    <property type="entry name" value="SAM_MT_C5"/>
    <property type="match status" value="1"/>
</dbReference>
<name>A0A7Z2ZIA7_XANCA</name>
<evidence type="ECO:0000256" key="7">
    <source>
        <dbReference type="RuleBase" id="RU000416"/>
    </source>
</evidence>
<keyword evidence="1 6" id="KW-0489">Methyltransferase</keyword>
<reference evidence="9 10" key="2">
    <citation type="submission" date="2020-04" db="EMBL/GenBank/DDBJ databases">
        <authorList>
            <person name="Fomenkov A."/>
            <person name="Anton B.P."/>
            <person name="Roberts R.J."/>
        </authorList>
    </citation>
    <scope>NUCLEOTIDE SEQUENCE [LARGE SCALE GENOMIC DNA]</scope>
    <source>
        <strain evidence="9 10">NEB122</strain>
    </source>
</reference>
<protein>
    <recommendedName>
        <fullName evidence="8">Cytosine-specific methyltransferase</fullName>
        <ecNumber evidence="8">2.1.1.37</ecNumber>
    </recommendedName>
</protein>
<dbReference type="Gene3D" id="3.40.50.150">
    <property type="entry name" value="Vaccinia Virus protein VP39"/>
    <property type="match status" value="1"/>
</dbReference>
<sequence length="407" mass="46187">MKKTTMPTALSLFSGCGGFCEGMKTAGFDIRAAVEMDRYACETYRHNFPSTPLIEGDVHEFLKPRSSDLKKYRLNDVDVVFGGPPCQGYSQIGTRRLDDERNELYLQYTRIVEKLRPRVFLMENVPNMVLLNKGHFRKLITEKFASIGYSNVVVLRVSAADYGVPQLRQRVIFVGTRDEDAFSFDMESFCNAVLDSLKVRKHVTVREALDDLPSEVVHSGEVMSYPAADSPSRFQKMMRLDHGLAQYSKATKRQRGLGSGEAVLHNHHTKEIQARRANLISLLEAGKKADSLPKEIWNGKRPEKWRRLHPEEPSYTILAHMHRDLSEWVHPYLNRWITVREAARLQSFHDGFVFRGSEWQQLKQIGNAVPPLMGHALGVLAQEVLKALDEGNAYDGIASEMLQLVAA</sequence>
<dbReference type="InterPro" id="IPR018117">
    <property type="entry name" value="C5_DNA_meth_AS"/>
</dbReference>
<dbReference type="EC" id="2.1.1.37" evidence="8"/>